<feature type="transmembrane region" description="Helical" evidence="1">
    <location>
        <begin position="207"/>
        <end position="227"/>
    </location>
</feature>
<keyword evidence="1" id="KW-1133">Transmembrane helix</keyword>
<gene>
    <name evidence="3" type="ORF">EZE20_00510</name>
</gene>
<name>A0A4R4KKR3_9BACT</name>
<dbReference type="GO" id="GO:0000155">
    <property type="term" value="F:phosphorelay sensor kinase activity"/>
    <property type="evidence" value="ECO:0007669"/>
    <property type="project" value="InterPro"/>
</dbReference>
<proteinExistence type="predicted"/>
<dbReference type="InterPro" id="IPR010559">
    <property type="entry name" value="Sig_transdc_His_kin_internal"/>
</dbReference>
<evidence type="ECO:0000256" key="1">
    <source>
        <dbReference type="SAM" id="Phobius"/>
    </source>
</evidence>
<protein>
    <recommendedName>
        <fullName evidence="2">Signal transduction histidine kinase internal region domain-containing protein</fullName>
    </recommendedName>
</protein>
<reference evidence="3 4" key="1">
    <citation type="submission" date="2019-02" db="EMBL/GenBank/DDBJ databases">
        <title>Arundinibacter roseus gen. nov., sp. nov., a new member of the family Cytophagaceae.</title>
        <authorList>
            <person name="Szuroczki S."/>
            <person name="Khayer B."/>
            <person name="Sproer C."/>
            <person name="Toumi M."/>
            <person name="Szabo A."/>
            <person name="Felfoldi T."/>
            <person name="Schumann P."/>
            <person name="Toth E."/>
        </authorList>
    </citation>
    <scope>NUCLEOTIDE SEQUENCE [LARGE SCALE GENOMIC DNA]</scope>
    <source>
        <strain evidence="3 4">DMA-k-7a</strain>
    </source>
</reference>
<dbReference type="GO" id="GO:0016020">
    <property type="term" value="C:membrane"/>
    <property type="evidence" value="ECO:0007669"/>
    <property type="project" value="InterPro"/>
</dbReference>
<evidence type="ECO:0000313" key="4">
    <source>
        <dbReference type="Proteomes" id="UP000295706"/>
    </source>
</evidence>
<comment type="caution">
    <text evidence="3">The sequence shown here is derived from an EMBL/GenBank/DDBJ whole genome shotgun (WGS) entry which is preliminary data.</text>
</comment>
<evidence type="ECO:0000259" key="2">
    <source>
        <dbReference type="Pfam" id="PF06580"/>
    </source>
</evidence>
<dbReference type="InterPro" id="IPR050640">
    <property type="entry name" value="Bact_2-comp_sensor_kinase"/>
</dbReference>
<feature type="transmembrane region" description="Helical" evidence="1">
    <location>
        <begin position="175"/>
        <end position="195"/>
    </location>
</feature>
<sequence>MTHSTASTATSQRPAWLISALGLPVTGSLYVAFLWDYFGIYQQWNHIAIPIFVASAFLHYIYFLELGIPALRQKNYTVFSLHIFLSLLCLISFFYFIHITFTTPEEIEKILDLFYQNKGKEILKKRGFITFIRLFSSFLTVLFILTFNGLLANWQLNALNRTWVEKPSLLSKFPAIEPFRIVVWHILGWAFWTYINIFDQIVKGKPIDWSLTLLLVLPSIVFFYISLRTSFRLLARNQLFLAILSALLLWFALCAIKGLWFASLVHFFDFPPVFDGKNILENEKYKAASLNSVGTVGYFVGFVLAAVGNKEAYIILVSFIYGYARRAIRDQRELTKLAEIRQKEALHQQELQKQVVDARLQSLKYQINPHFLFNSLNFLYAQSLPLSEDLSRATLLLSEMMRYALNENSDESKVPLEHEIKHLENFLEFNQLRFSNRLQVNFSTEGNIHFRRIMPLLLITFVENAFKYGELHDAQYPLIINLLVTENALTFFVKNKKRSGPKENSTGIGLDNIRRRLLLGYPERHTLTIDDTEHFFTTELVIVL</sequence>
<feature type="transmembrane region" description="Helical" evidence="1">
    <location>
        <begin position="47"/>
        <end position="64"/>
    </location>
</feature>
<dbReference type="Pfam" id="PF06580">
    <property type="entry name" value="His_kinase"/>
    <property type="match status" value="1"/>
</dbReference>
<dbReference type="OrthoDB" id="9792992at2"/>
<organism evidence="3 4">
    <name type="scientific">Arundinibacter roseus</name>
    <dbReference type="NCBI Taxonomy" id="2070510"/>
    <lineage>
        <taxon>Bacteria</taxon>
        <taxon>Pseudomonadati</taxon>
        <taxon>Bacteroidota</taxon>
        <taxon>Cytophagia</taxon>
        <taxon>Cytophagales</taxon>
        <taxon>Spirosomataceae</taxon>
        <taxon>Arundinibacter</taxon>
    </lineage>
</organism>
<keyword evidence="1" id="KW-0812">Transmembrane</keyword>
<feature type="transmembrane region" description="Helical" evidence="1">
    <location>
        <begin position="239"/>
        <end position="262"/>
    </location>
</feature>
<dbReference type="PANTHER" id="PTHR34220:SF7">
    <property type="entry name" value="SENSOR HISTIDINE KINASE YPDA"/>
    <property type="match status" value="1"/>
</dbReference>
<evidence type="ECO:0000313" key="3">
    <source>
        <dbReference type="EMBL" id="TDB68860.1"/>
    </source>
</evidence>
<feature type="transmembrane region" description="Helical" evidence="1">
    <location>
        <begin position="15"/>
        <end position="35"/>
    </location>
</feature>
<feature type="domain" description="Signal transduction histidine kinase internal region" evidence="2">
    <location>
        <begin position="358"/>
        <end position="438"/>
    </location>
</feature>
<feature type="transmembrane region" description="Helical" evidence="1">
    <location>
        <begin position="298"/>
        <end position="324"/>
    </location>
</feature>
<feature type="transmembrane region" description="Helical" evidence="1">
    <location>
        <begin position="131"/>
        <end position="154"/>
    </location>
</feature>
<keyword evidence="4" id="KW-1185">Reference proteome</keyword>
<accession>A0A4R4KKR3</accession>
<dbReference type="RefSeq" id="WP_132113381.1">
    <property type="nucleotide sequence ID" value="NZ_SMJU01000001.1"/>
</dbReference>
<feature type="transmembrane region" description="Helical" evidence="1">
    <location>
        <begin position="76"/>
        <end position="97"/>
    </location>
</feature>
<dbReference type="PANTHER" id="PTHR34220">
    <property type="entry name" value="SENSOR HISTIDINE KINASE YPDA"/>
    <property type="match status" value="1"/>
</dbReference>
<keyword evidence="1" id="KW-0472">Membrane</keyword>
<dbReference type="EMBL" id="SMJU01000001">
    <property type="protein sequence ID" value="TDB68860.1"/>
    <property type="molecule type" value="Genomic_DNA"/>
</dbReference>
<dbReference type="AlphaFoldDB" id="A0A4R4KKR3"/>
<dbReference type="Proteomes" id="UP000295706">
    <property type="component" value="Unassembled WGS sequence"/>
</dbReference>